<dbReference type="Gene3D" id="3.40.50.1820">
    <property type="entry name" value="alpha/beta hydrolase"/>
    <property type="match status" value="1"/>
</dbReference>
<dbReference type="InterPro" id="IPR029058">
    <property type="entry name" value="AB_hydrolase_fold"/>
</dbReference>
<dbReference type="Proteomes" id="UP000824208">
    <property type="component" value="Unassembled WGS sequence"/>
</dbReference>
<dbReference type="InterPro" id="IPR000801">
    <property type="entry name" value="Esterase-like"/>
</dbReference>
<accession>A0A9D2MBF2</accession>
<reference evidence="1" key="1">
    <citation type="journal article" date="2021" name="PeerJ">
        <title>Extensive microbial diversity within the chicken gut microbiome revealed by metagenomics and culture.</title>
        <authorList>
            <person name="Gilroy R."/>
            <person name="Ravi A."/>
            <person name="Getino M."/>
            <person name="Pursley I."/>
            <person name="Horton D.L."/>
            <person name="Alikhan N.F."/>
            <person name="Baker D."/>
            <person name="Gharbi K."/>
            <person name="Hall N."/>
            <person name="Watson M."/>
            <person name="Adriaenssens E.M."/>
            <person name="Foster-Nyarko E."/>
            <person name="Jarju S."/>
            <person name="Secka A."/>
            <person name="Antonio M."/>
            <person name="Oren A."/>
            <person name="Chaudhuri R.R."/>
            <person name="La Ragione R."/>
            <person name="Hildebrand F."/>
            <person name="Pallen M.J."/>
        </authorList>
    </citation>
    <scope>NUCLEOTIDE SEQUENCE</scope>
    <source>
        <strain evidence="1">CHK189-11263</strain>
    </source>
</reference>
<dbReference type="Pfam" id="PF00756">
    <property type="entry name" value="Esterase"/>
    <property type="match status" value="1"/>
</dbReference>
<name>A0A9D2MBF2_9FIRM</name>
<reference evidence="1" key="2">
    <citation type="submission" date="2021-04" db="EMBL/GenBank/DDBJ databases">
        <authorList>
            <person name="Gilroy R."/>
        </authorList>
    </citation>
    <scope>NUCLEOTIDE SEQUENCE</scope>
    <source>
        <strain evidence="1">CHK189-11263</strain>
    </source>
</reference>
<evidence type="ECO:0000313" key="1">
    <source>
        <dbReference type="EMBL" id="HJB56553.1"/>
    </source>
</evidence>
<evidence type="ECO:0000313" key="2">
    <source>
        <dbReference type="Proteomes" id="UP000824208"/>
    </source>
</evidence>
<proteinExistence type="predicted"/>
<dbReference type="EMBL" id="DWYC01000036">
    <property type="protein sequence ID" value="HJB56553.1"/>
    <property type="molecule type" value="Genomic_DNA"/>
</dbReference>
<sequence length="248" mass="28511">MHVEYHKEYSRFLGRDMEFKVYGHGGKPVLAVPCQNGRFFDWENFGMIETLSDYLEGGALQLFTVDTIDAETVSAQGGSPYERVRRHEAWYNYVIEELLPHIRAIHGSGEALLATGCSMGAYHAANFFFRRPDFFDSVIALSGIYDTGDMYGGYMDEVVYANDPCASLSGMPLDHPYLSLFNRRTLIFCVGQGAWEEALLAGTRRLEDVLRRKGIRAWVDYWGLDVDHDWPWWKKQMRYFLPHVVGRP</sequence>
<dbReference type="PANTHER" id="PTHR48098:SF3">
    <property type="entry name" value="IRON(III) ENTEROBACTIN ESTERASE"/>
    <property type="match status" value="1"/>
</dbReference>
<dbReference type="PANTHER" id="PTHR48098">
    <property type="entry name" value="ENTEROCHELIN ESTERASE-RELATED"/>
    <property type="match status" value="1"/>
</dbReference>
<organism evidence="1 2">
    <name type="scientific">Candidatus Flavonifractor intestinipullorum</name>
    <dbReference type="NCBI Taxonomy" id="2838587"/>
    <lineage>
        <taxon>Bacteria</taxon>
        <taxon>Bacillati</taxon>
        <taxon>Bacillota</taxon>
        <taxon>Clostridia</taxon>
        <taxon>Eubacteriales</taxon>
        <taxon>Oscillospiraceae</taxon>
        <taxon>Flavonifractor</taxon>
    </lineage>
</organism>
<dbReference type="SUPFAM" id="SSF53474">
    <property type="entry name" value="alpha/beta-Hydrolases"/>
    <property type="match status" value="1"/>
</dbReference>
<protein>
    <submittedName>
        <fullName evidence="1">Esterase</fullName>
    </submittedName>
</protein>
<dbReference type="AlphaFoldDB" id="A0A9D2MBF2"/>
<dbReference type="InterPro" id="IPR050583">
    <property type="entry name" value="Mycobacterial_A85_antigen"/>
</dbReference>
<gene>
    <name evidence="1" type="ORF">H9714_03280</name>
</gene>
<comment type="caution">
    <text evidence="1">The sequence shown here is derived from an EMBL/GenBank/DDBJ whole genome shotgun (WGS) entry which is preliminary data.</text>
</comment>